<accession>A0A2V1DEY3</accession>
<protein>
    <submittedName>
        <fullName evidence="1">Uncharacterized protein</fullName>
    </submittedName>
</protein>
<reference evidence="1 2" key="1">
    <citation type="journal article" date="2018" name="Sci. Rep.">
        <title>Comparative genomics provides insights into the lifestyle and reveals functional heterogeneity of dark septate endophytic fungi.</title>
        <authorList>
            <person name="Knapp D.G."/>
            <person name="Nemeth J.B."/>
            <person name="Barry K."/>
            <person name="Hainaut M."/>
            <person name="Henrissat B."/>
            <person name="Johnson J."/>
            <person name="Kuo A."/>
            <person name="Lim J.H.P."/>
            <person name="Lipzen A."/>
            <person name="Nolan M."/>
            <person name="Ohm R.A."/>
            <person name="Tamas L."/>
            <person name="Grigoriev I.V."/>
            <person name="Spatafora J.W."/>
            <person name="Nagy L.G."/>
            <person name="Kovacs G.M."/>
        </authorList>
    </citation>
    <scope>NUCLEOTIDE SEQUENCE [LARGE SCALE GENOMIC DNA]</scope>
    <source>
        <strain evidence="1 2">DSE2036</strain>
    </source>
</reference>
<sequence length="348" mass="39487">MQRGQTPSRYEAPVKIVDKLTPSTLCNNRTRPVLENFLHKYCSGISALIDDIPDTTKKDLAYRVHDVIVEWEREAREGIRPEDRLWKWRVDTDRFVPFVDGLDAIAEEDEGSEDDCFEVTRDGRRIGNFAVDGNEQMNIASEGYGTRVVGNPTIDLTDDNNKNDDDYPILNPLDGTINPALLTSPPPTTPQLPPLIHSTTTNLATLIYASMHPKHTGVTYRNPTRVDDIKTRLAEYISFARYPLVHNNKRPYLTREAHARLVKGIYSWPCFFVIEHYVQELVRIEVGVGGGGVMGMEEWDEVLVRYGVNAGALEEGIVWGGLEWGVGVEREKAAREVVRDCLRFCWKE</sequence>
<proteinExistence type="predicted"/>
<keyword evidence="2" id="KW-1185">Reference proteome</keyword>
<dbReference type="Proteomes" id="UP000244855">
    <property type="component" value="Unassembled WGS sequence"/>
</dbReference>
<organism evidence="1 2">
    <name type="scientific">Periconia macrospinosa</name>
    <dbReference type="NCBI Taxonomy" id="97972"/>
    <lineage>
        <taxon>Eukaryota</taxon>
        <taxon>Fungi</taxon>
        <taxon>Dikarya</taxon>
        <taxon>Ascomycota</taxon>
        <taxon>Pezizomycotina</taxon>
        <taxon>Dothideomycetes</taxon>
        <taxon>Pleosporomycetidae</taxon>
        <taxon>Pleosporales</taxon>
        <taxon>Massarineae</taxon>
        <taxon>Periconiaceae</taxon>
        <taxon>Periconia</taxon>
    </lineage>
</organism>
<gene>
    <name evidence="1" type="ORF">DM02DRAFT_632650</name>
</gene>
<dbReference type="AlphaFoldDB" id="A0A2V1DEY3"/>
<dbReference type="EMBL" id="KZ805487">
    <property type="protein sequence ID" value="PVH95694.1"/>
    <property type="molecule type" value="Genomic_DNA"/>
</dbReference>
<evidence type="ECO:0000313" key="2">
    <source>
        <dbReference type="Proteomes" id="UP000244855"/>
    </source>
</evidence>
<name>A0A2V1DEY3_9PLEO</name>
<evidence type="ECO:0000313" key="1">
    <source>
        <dbReference type="EMBL" id="PVH95694.1"/>
    </source>
</evidence>